<name>A0A843WJP6_COLES</name>
<comment type="caution">
    <text evidence="1">The sequence shown here is derived from an EMBL/GenBank/DDBJ whole genome shotgun (WGS) entry which is preliminary data.</text>
</comment>
<gene>
    <name evidence="1" type="ORF">Taro_037580</name>
</gene>
<evidence type="ECO:0000313" key="2">
    <source>
        <dbReference type="Proteomes" id="UP000652761"/>
    </source>
</evidence>
<dbReference type="EMBL" id="NMUH01003281">
    <property type="protein sequence ID" value="MQM04775.1"/>
    <property type="molecule type" value="Genomic_DNA"/>
</dbReference>
<reference evidence="1" key="1">
    <citation type="submission" date="2017-07" db="EMBL/GenBank/DDBJ databases">
        <title>Taro Niue Genome Assembly and Annotation.</title>
        <authorList>
            <person name="Atibalentja N."/>
            <person name="Keating K."/>
            <person name="Fields C.J."/>
        </authorList>
    </citation>
    <scope>NUCLEOTIDE SEQUENCE</scope>
    <source>
        <strain evidence="1">Niue_2</strain>
        <tissue evidence="1">Leaf</tissue>
    </source>
</reference>
<proteinExistence type="predicted"/>
<evidence type="ECO:0000313" key="1">
    <source>
        <dbReference type="EMBL" id="MQM04775.1"/>
    </source>
</evidence>
<accession>A0A843WJP6</accession>
<sequence length="90" mass="9978">MLSEQHLRAATCSGVASAINAVSSSEIRTDVRRRRYRRVPLEYETFMMTVGVVARPERRTPGANSHPRVTRMGGSNVLFGNIQGCSVQQD</sequence>
<organism evidence="1 2">
    <name type="scientific">Colocasia esculenta</name>
    <name type="common">Wild taro</name>
    <name type="synonym">Arum esculentum</name>
    <dbReference type="NCBI Taxonomy" id="4460"/>
    <lineage>
        <taxon>Eukaryota</taxon>
        <taxon>Viridiplantae</taxon>
        <taxon>Streptophyta</taxon>
        <taxon>Embryophyta</taxon>
        <taxon>Tracheophyta</taxon>
        <taxon>Spermatophyta</taxon>
        <taxon>Magnoliopsida</taxon>
        <taxon>Liliopsida</taxon>
        <taxon>Araceae</taxon>
        <taxon>Aroideae</taxon>
        <taxon>Colocasieae</taxon>
        <taxon>Colocasia</taxon>
    </lineage>
</organism>
<dbReference type="Proteomes" id="UP000652761">
    <property type="component" value="Unassembled WGS sequence"/>
</dbReference>
<dbReference type="AlphaFoldDB" id="A0A843WJP6"/>
<protein>
    <submittedName>
        <fullName evidence="1">Uncharacterized protein</fullName>
    </submittedName>
</protein>
<keyword evidence="2" id="KW-1185">Reference proteome</keyword>